<sequence>MRAATLTRRLLLVLGSGALAEDFLVGYGNYPYDPVCAQSCLQAFRPYLLNCSNFEAAKKPFDPLTPATSPSCYASDAPFLTSAAWCLNTKCPDESIAKLEAYWQQGLSGLKTVPPRWAYSVALDKVNPKPPTYQLTFKDVLLNQTSLVVEASYLSSWNGMTGLYNEEVDESKFGIIILVVAIGLPVVLTWVRVLPFAQAILDRINPYLVYPSIFGTFHTRPLPFLLGNVPTIGQSLYLAVFIILNVLLSAVDYKSLEPNAFYLTQYKEVVNYICIRTGAFAFVLMPVLLLFSSRNNVLLWLSNWPHSTFVLLHRWVARLFMVYAIVHSITALRIYRAFEETPWWYWGIVATVLTVALNVFSGLYIRRSQYELFLISHVVLAVLVMVGSWYHLIGWYAYLGKTIAKHNTLGYELWLYFAAAVWFFDRLVRVGRILRWGLQRARVTELGGGYLRVDLPGVRWGAEPARHVFAYFPTARPWTPWENHPFSVVPTSFLQGVVVPVPKAAKPEPHAGDEEKQLATSHASSTTPPPTDEAGVATGITLFVRKSAGLTSYLKPNSSLLTLLDGPYASSGSTREVLQCDRVLIIAGGIGITGALPWVHSHLNLKLVWSVKETGRGLVDAVDLGRVATKEVRIGSRFDLDALLAEEESAGWARVGLVVCGPGSLCDDARAAAVAAGRRGKTVFELEVDAFSW</sequence>
<evidence type="ECO:0000259" key="10">
    <source>
        <dbReference type="Pfam" id="PF01794"/>
    </source>
</evidence>
<protein>
    <submittedName>
        <fullName evidence="11">Ferric reductase-like transmembrane component</fullName>
    </submittedName>
</protein>
<dbReference type="GO" id="GO:0000293">
    <property type="term" value="F:ferric-chelate reductase activity"/>
    <property type="evidence" value="ECO:0007669"/>
    <property type="project" value="TreeGrafter"/>
</dbReference>
<evidence type="ECO:0000256" key="8">
    <source>
        <dbReference type="SAM" id="Phobius"/>
    </source>
</evidence>
<evidence type="ECO:0000313" key="11">
    <source>
        <dbReference type="EMBL" id="KAK3366774.1"/>
    </source>
</evidence>
<dbReference type="Proteomes" id="UP001287356">
    <property type="component" value="Unassembled WGS sequence"/>
</dbReference>
<dbReference type="GO" id="GO:0006826">
    <property type="term" value="P:iron ion transport"/>
    <property type="evidence" value="ECO:0007669"/>
    <property type="project" value="TreeGrafter"/>
</dbReference>
<comment type="subcellular location">
    <subcellularLocation>
        <location evidence="1">Membrane</location>
        <topology evidence="1">Multi-pass membrane protein</topology>
    </subcellularLocation>
</comment>
<dbReference type="InterPro" id="IPR051410">
    <property type="entry name" value="Ferric/Cupric_Reductase"/>
</dbReference>
<keyword evidence="2" id="KW-0813">Transport</keyword>
<organism evidence="11 12">
    <name type="scientific">Lasiosphaeria ovina</name>
    <dbReference type="NCBI Taxonomy" id="92902"/>
    <lineage>
        <taxon>Eukaryota</taxon>
        <taxon>Fungi</taxon>
        <taxon>Dikarya</taxon>
        <taxon>Ascomycota</taxon>
        <taxon>Pezizomycotina</taxon>
        <taxon>Sordariomycetes</taxon>
        <taxon>Sordariomycetidae</taxon>
        <taxon>Sordariales</taxon>
        <taxon>Lasiosphaeriaceae</taxon>
        <taxon>Lasiosphaeria</taxon>
    </lineage>
</organism>
<feature type="transmembrane region" description="Helical" evidence="8">
    <location>
        <begin position="232"/>
        <end position="251"/>
    </location>
</feature>
<evidence type="ECO:0000256" key="1">
    <source>
        <dbReference type="ARBA" id="ARBA00004141"/>
    </source>
</evidence>
<dbReference type="AlphaFoldDB" id="A0AAE0JYL4"/>
<dbReference type="SUPFAM" id="SSF52343">
    <property type="entry name" value="Ferredoxin reductase-like, C-terminal NADP-linked domain"/>
    <property type="match status" value="1"/>
</dbReference>
<feature type="transmembrane region" description="Helical" evidence="8">
    <location>
        <begin position="272"/>
        <end position="291"/>
    </location>
</feature>
<reference evidence="11" key="2">
    <citation type="submission" date="2023-06" db="EMBL/GenBank/DDBJ databases">
        <authorList>
            <consortium name="Lawrence Berkeley National Laboratory"/>
            <person name="Haridas S."/>
            <person name="Hensen N."/>
            <person name="Bonometti L."/>
            <person name="Westerberg I."/>
            <person name="Brannstrom I.O."/>
            <person name="Guillou S."/>
            <person name="Cros-Aarteil S."/>
            <person name="Calhoun S."/>
            <person name="Kuo A."/>
            <person name="Mondo S."/>
            <person name="Pangilinan J."/>
            <person name="Riley R."/>
            <person name="Labutti K."/>
            <person name="Andreopoulos B."/>
            <person name="Lipzen A."/>
            <person name="Chen C."/>
            <person name="Yanf M."/>
            <person name="Daum C."/>
            <person name="Ng V."/>
            <person name="Clum A."/>
            <person name="Steindorff A."/>
            <person name="Ohm R."/>
            <person name="Martin F."/>
            <person name="Silar P."/>
            <person name="Natvig D."/>
            <person name="Lalanne C."/>
            <person name="Gautier V."/>
            <person name="Ament-Velasquez S.L."/>
            <person name="Kruys A."/>
            <person name="Hutchinson M.I."/>
            <person name="Powell A.J."/>
            <person name="Barry K."/>
            <person name="Miller A.N."/>
            <person name="Grigoriev I.V."/>
            <person name="Debuchy R."/>
            <person name="Gladieux P."/>
            <person name="Thoren M.H."/>
            <person name="Johannesson H."/>
        </authorList>
    </citation>
    <scope>NUCLEOTIDE SEQUENCE</scope>
    <source>
        <strain evidence="11">CBS 958.72</strain>
    </source>
</reference>
<keyword evidence="4 8" id="KW-1133">Transmembrane helix</keyword>
<evidence type="ECO:0000256" key="4">
    <source>
        <dbReference type="ARBA" id="ARBA00022989"/>
    </source>
</evidence>
<comment type="caution">
    <text evidence="11">The sequence shown here is derived from an EMBL/GenBank/DDBJ whole genome shotgun (WGS) entry which is preliminary data.</text>
</comment>
<dbReference type="EMBL" id="JAULSN010000007">
    <property type="protein sequence ID" value="KAK3366774.1"/>
    <property type="molecule type" value="Genomic_DNA"/>
</dbReference>
<keyword evidence="3 8" id="KW-0812">Transmembrane</keyword>
<feature type="region of interest" description="Disordered" evidence="7">
    <location>
        <begin position="504"/>
        <end position="534"/>
    </location>
</feature>
<keyword evidence="5" id="KW-0406">Ion transport</keyword>
<dbReference type="GO" id="GO:0015677">
    <property type="term" value="P:copper ion import"/>
    <property type="evidence" value="ECO:0007669"/>
    <property type="project" value="TreeGrafter"/>
</dbReference>
<dbReference type="SFLD" id="SFLDS00052">
    <property type="entry name" value="Ferric_Reductase_Domain"/>
    <property type="match status" value="1"/>
</dbReference>
<evidence type="ECO:0000256" key="2">
    <source>
        <dbReference type="ARBA" id="ARBA00022448"/>
    </source>
</evidence>
<feature type="signal peptide" evidence="9">
    <location>
        <begin position="1"/>
        <end position="20"/>
    </location>
</feature>
<name>A0AAE0JYL4_9PEZI</name>
<feature type="chain" id="PRO_5042089310" evidence="9">
    <location>
        <begin position="21"/>
        <end position="693"/>
    </location>
</feature>
<dbReference type="PANTHER" id="PTHR32361:SF9">
    <property type="entry name" value="FERRIC REDUCTASE TRANSMEMBRANE COMPONENT 3-RELATED"/>
    <property type="match status" value="1"/>
</dbReference>
<dbReference type="Gene3D" id="3.40.50.80">
    <property type="entry name" value="Nucleotide-binding domain of ferredoxin-NADP reductase (FNR) module"/>
    <property type="match status" value="1"/>
</dbReference>
<evidence type="ECO:0000256" key="3">
    <source>
        <dbReference type="ARBA" id="ARBA00022692"/>
    </source>
</evidence>
<dbReference type="GO" id="GO:0005886">
    <property type="term" value="C:plasma membrane"/>
    <property type="evidence" value="ECO:0007669"/>
    <property type="project" value="TreeGrafter"/>
</dbReference>
<evidence type="ECO:0000256" key="5">
    <source>
        <dbReference type="ARBA" id="ARBA00023065"/>
    </source>
</evidence>
<feature type="transmembrane region" description="Helical" evidence="8">
    <location>
        <begin position="413"/>
        <end position="430"/>
    </location>
</feature>
<reference evidence="11" key="1">
    <citation type="journal article" date="2023" name="Mol. Phylogenet. Evol.">
        <title>Genome-scale phylogeny and comparative genomics of the fungal order Sordariales.</title>
        <authorList>
            <person name="Hensen N."/>
            <person name="Bonometti L."/>
            <person name="Westerberg I."/>
            <person name="Brannstrom I.O."/>
            <person name="Guillou S."/>
            <person name="Cros-Aarteil S."/>
            <person name="Calhoun S."/>
            <person name="Haridas S."/>
            <person name="Kuo A."/>
            <person name="Mondo S."/>
            <person name="Pangilinan J."/>
            <person name="Riley R."/>
            <person name="LaButti K."/>
            <person name="Andreopoulos B."/>
            <person name="Lipzen A."/>
            <person name="Chen C."/>
            <person name="Yan M."/>
            <person name="Daum C."/>
            <person name="Ng V."/>
            <person name="Clum A."/>
            <person name="Steindorff A."/>
            <person name="Ohm R.A."/>
            <person name="Martin F."/>
            <person name="Silar P."/>
            <person name="Natvig D.O."/>
            <person name="Lalanne C."/>
            <person name="Gautier V."/>
            <person name="Ament-Velasquez S.L."/>
            <person name="Kruys A."/>
            <person name="Hutchinson M.I."/>
            <person name="Powell A.J."/>
            <person name="Barry K."/>
            <person name="Miller A.N."/>
            <person name="Grigoriev I.V."/>
            <person name="Debuchy R."/>
            <person name="Gladieux P."/>
            <person name="Hiltunen Thoren M."/>
            <person name="Johannesson H."/>
        </authorList>
    </citation>
    <scope>NUCLEOTIDE SEQUENCE</scope>
    <source>
        <strain evidence="11">CBS 958.72</strain>
    </source>
</reference>
<accession>A0AAE0JYL4</accession>
<dbReference type="InterPro" id="IPR039261">
    <property type="entry name" value="FNR_nucleotide-bd"/>
</dbReference>
<keyword evidence="6 8" id="KW-0472">Membrane</keyword>
<evidence type="ECO:0000256" key="9">
    <source>
        <dbReference type="SAM" id="SignalP"/>
    </source>
</evidence>
<dbReference type="Pfam" id="PF01794">
    <property type="entry name" value="Ferric_reduct"/>
    <property type="match status" value="1"/>
</dbReference>
<feature type="transmembrane region" description="Helical" evidence="8">
    <location>
        <begin position="344"/>
        <end position="365"/>
    </location>
</feature>
<feature type="compositionally biased region" description="Basic and acidic residues" evidence="7">
    <location>
        <begin position="505"/>
        <end position="517"/>
    </location>
</feature>
<feature type="domain" description="Ferric oxidoreductase" evidence="10">
    <location>
        <begin position="277"/>
        <end position="387"/>
    </location>
</feature>
<evidence type="ECO:0000313" key="12">
    <source>
        <dbReference type="Proteomes" id="UP001287356"/>
    </source>
</evidence>
<evidence type="ECO:0000256" key="7">
    <source>
        <dbReference type="SAM" id="MobiDB-lite"/>
    </source>
</evidence>
<dbReference type="InterPro" id="IPR013130">
    <property type="entry name" value="Fe3_Rdtase_TM_dom"/>
</dbReference>
<keyword evidence="9" id="KW-0732">Signal</keyword>
<dbReference type="PANTHER" id="PTHR32361">
    <property type="entry name" value="FERRIC/CUPRIC REDUCTASE TRANSMEMBRANE COMPONENT"/>
    <property type="match status" value="1"/>
</dbReference>
<dbReference type="GO" id="GO:0006879">
    <property type="term" value="P:intracellular iron ion homeostasis"/>
    <property type="evidence" value="ECO:0007669"/>
    <property type="project" value="TreeGrafter"/>
</dbReference>
<evidence type="ECO:0000256" key="6">
    <source>
        <dbReference type="ARBA" id="ARBA00023136"/>
    </source>
</evidence>
<gene>
    <name evidence="11" type="ORF">B0T24DRAFT_368064</name>
</gene>
<keyword evidence="12" id="KW-1185">Reference proteome</keyword>
<feature type="transmembrane region" description="Helical" evidence="8">
    <location>
        <begin position="173"/>
        <end position="195"/>
    </location>
</feature>
<proteinExistence type="predicted"/>
<feature type="transmembrane region" description="Helical" evidence="8">
    <location>
        <begin position="372"/>
        <end position="393"/>
    </location>
</feature>